<dbReference type="InterPro" id="IPR036249">
    <property type="entry name" value="Thioredoxin-like_sf"/>
</dbReference>
<dbReference type="InterPro" id="IPR012336">
    <property type="entry name" value="Thioredoxin-like_fold"/>
</dbReference>
<dbReference type="InterPro" id="IPR017937">
    <property type="entry name" value="Thioredoxin_CS"/>
</dbReference>
<organism evidence="2">
    <name type="scientific">hydrothermal vent metagenome</name>
    <dbReference type="NCBI Taxonomy" id="652676"/>
    <lineage>
        <taxon>unclassified sequences</taxon>
        <taxon>metagenomes</taxon>
        <taxon>ecological metagenomes</taxon>
    </lineage>
</organism>
<evidence type="ECO:0000313" key="2">
    <source>
        <dbReference type="EMBL" id="SFV57469.1"/>
    </source>
</evidence>
<protein>
    <submittedName>
        <fullName evidence="2">Thioredoxin</fullName>
    </submittedName>
</protein>
<accession>A0A1W1BVB2</accession>
<dbReference type="PROSITE" id="PS51352">
    <property type="entry name" value="THIOREDOXIN_2"/>
    <property type="match status" value="1"/>
</dbReference>
<dbReference type="InterPro" id="IPR013766">
    <property type="entry name" value="Thioredoxin_domain"/>
</dbReference>
<dbReference type="AlphaFoldDB" id="A0A1W1BVB2"/>
<evidence type="ECO:0000259" key="1">
    <source>
        <dbReference type="PROSITE" id="PS51352"/>
    </source>
</evidence>
<dbReference type="EMBL" id="FPHG01000032">
    <property type="protein sequence ID" value="SFV57469.1"/>
    <property type="molecule type" value="Genomic_DNA"/>
</dbReference>
<dbReference type="SUPFAM" id="SSF52833">
    <property type="entry name" value="Thioredoxin-like"/>
    <property type="match status" value="1"/>
</dbReference>
<dbReference type="PROSITE" id="PS00194">
    <property type="entry name" value="THIOREDOXIN_1"/>
    <property type="match status" value="1"/>
</dbReference>
<dbReference type="Gene3D" id="3.40.30.10">
    <property type="entry name" value="Glutaredoxin"/>
    <property type="match status" value="1"/>
</dbReference>
<gene>
    <name evidence="2" type="ORF">MNB_SV-9-595</name>
</gene>
<name>A0A1W1BVB2_9ZZZZ</name>
<reference evidence="2" key="1">
    <citation type="submission" date="2016-10" db="EMBL/GenBank/DDBJ databases">
        <authorList>
            <person name="de Groot N.N."/>
        </authorList>
    </citation>
    <scope>NUCLEOTIDE SEQUENCE</scope>
</reference>
<feature type="domain" description="Thioredoxin" evidence="1">
    <location>
        <begin position="9"/>
        <end position="143"/>
    </location>
</feature>
<dbReference type="Pfam" id="PF13098">
    <property type="entry name" value="Thioredoxin_2"/>
    <property type="match status" value="1"/>
</dbReference>
<proteinExistence type="predicted"/>
<sequence length="162" mass="19455">MSKILLYIRILIFILPIFAISSDIDFDIDKSIYDANKMNKHIILFIHKDNCGYCERMTFLLDKKNILETINKDFILLDINRDDDEIVKYQDFNGTNREFIKALNIDFFPTLVFIDANKDKIIHWELGYRNREKLLTLLKYISTKSYLKMSLEDFKDEKFFNE</sequence>